<comment type="subcellular location">
    <subcellularLocation>
        <location evidence="3 16">Cytoplasm</location>
    </subcellularLocation>
</comment>
<comment type="pathway">
    <text evidence="4 16">Cofactor biosynthesis; coenzyme A biosynthesis; CoA from (R)-pantothenate: step 1/5.</text>
</comment>
<dbReference type="NCBIfam" id="TIGR00671">
    <property type="entry name" value="baf"/>
    <property type="match status" value="1"/>
</dbReference>
<evidence type="ECO:0000256" key="15">
    <source>
        <dbReference type="ARBA" id="ARBA00040883"/>
    </source>
</evidence>
<protein>
    <recommendedName>
        <fullName evidence="15 16">Type III pantothenate kinase</fullName>
        <ecNumber evidence="6 16">2.7.1.33</ecNumber>
    </recommendedName>
    <alternativeName>
        <fullName evidence="16">PanK-III</fullName>
    </alternativeName>
    <alternativeName>
        <fullName evidence="16">Pantothenic acid kinase</fullName>
    </alternativeName>
</protein>
<dbReference type="OrthoDB" id="482945at2"/>
<comment type="subunit">
    <text evidence="5 16">Homodimer.</text>
</comment>
<feature type="binding site" evidence="16">
    <location>
        <begin position="87"/>
        <end position="90"/>
    </location>
    <ligand>
        <name>substrate</name>
    </ligand>
</feature>
<keyword evidence="11 16" id="KW-0067">ATP-binding</keyword>
<keyword evidence="16" id="KW-0479">Metal-binding</keyword>
<dbReference type="PANTHER" id="PTHR34265:SF1">
    <property type="entry name" value="TYPE III PANTOTHENATE KINASE"/>
    <property type="match status" value="1"/>
</dbReference>
<dbReference type="HAMAP" id="MF_01274">
    <property type="entry name" value="Pantothen_kinase_3"/>
    <property type="match status" value="1"/>
</dbReference>
<comment type="cofactor">
    <cofactor evidence="16">
        <name>NH4(+)</name>
        <dbReference type="ChEBI" id="CHEBI:28938"/>
    </cofactor>
    <cofactor evidence="16">
        <name>K(+)</name>
        <dbReference type="ChEBI" id="CHEBI:29103"/>
    </cofactor>
    <text evidence="16">A monovalent cation. Ammonium or potassium.</text>
</comment>
<dbReference type="EMBL" id="CP001291">
    <property type="protein sequence ID" value="ACK72540.1"/>
    <property type="molecule type" value="Genomic_DNA"/>
</dbReference>
<dbReference type="SUPFAM" id="SSF53067">
    <property type="entry name" value="Actin-like ATPase domain"/>
    <property type="match status" value="2"/>
</dbReference>
<dbReference type="Proteomes" id="UP000002384">
    <property type="component" value="Chromosome"/>
</dbReference>
<dbReference type="GO" id="GO:0005524">
    <property type="term" value="F:ATP binding"/>
    <property type="evidence" value="ECO:0007669"/>
    <property type="project" value="UniProtKB-UniRule"/>
</dbReference>
<evidence type="ECO:0000256" key="16">
    <source>
        <dbReference type="HAMAP-Rule" id="MF_01274"/>
    </source>
</evidence>
<dbReference type="Gene3D" id="3.30.420.40">
    <property type="match status" value="1"/>
</dbReference>
<evidence type="ECO:0000256" key="13">
    <source>
        <dbReference type="ARBA" id="ARBA00022993"/>
    </source>
</evidence>
<dbReference type="AlphaFoldDB" id="B7KLG8"/>
<evidence type="ECO:0000256" key="10">
    <source>
        <dbReference type="ARBA" id="ARBA00022777"/>
    </source>
</evidence>
<dbReference type="eggNOG" id="COG1521">
    <property type="taxonomic scope" value="Bacteria"/>
</dbReference>
<dbReference type="Pfam" id="PF03309">
    <property type="entry name" value="Pan_kinase"/>
    <property type="match status" value="1"/>
</dbReference>
<dbReference type="GO" id="GO:0015937">
    <property type="term" value="P:coenzyme A biosynthetic process"/>
    <property type="evidence" value="ECO:0007669"/>
    <property type="project" value="UniProtKB-UniRule"/>
</dbReference>
<dbReference type="EC" id="2.7.1.33" evidence="6 16"/>
<dbReference type="GO" id="GO:0046872">
    <property type="term" value="F:metal ion binding"/>
    <property type="evidence" value="ECO:0007669"/>
    <property type="project" value="UniProtKB-KW"/>
</dbReference>
<evidence type="ECO:0000256" key="9">
    <source>
        <dbReference type="ARBA" id="ARBA00022741"/>
    </source>
</evidence>
<comment type="catalytic activity">
    <reaction evidence="1 16">
        <text>(R)-pantothenate + ATP = (R)-4'-phosphopantothenate + ADP + H(+)</text>
        <dbReference type="Rhea" id="RHEA:16373"/>
        <dbReference type="ChEBI" id="CHEBI:10986"/>
        <dbReference type="ChEBI" id="CHEBI:15378"/>
        <dbReference type="ChEBI" id="CHEBI:29032"/>
        <dbReference type="ChEBI" id="CHEBI:30616"/>
        <dbReference type="ChEBI" id="CHEBI:456216"/>
        <dbReference type="EC" id="2.7.1.33"/>
    </reaction>
</comment>
<evidence type="ECO:0000313" key="18">
    <source>
        <dbReference type="Proteomes" id="UP000002384"/>
    </source>
</evidence>
<feature type="binding site" evidence="16">
    <location>
        <begin position="13"/>
        <end position="20"/>
    </location>
    <ligand>
        <name>ATP</name>
        <dbReference type="ChEBI" id="CHEBI:30616"/>
    </ligand>
</feature>
<dbReference type="PANTHER" id="PTHR34265">
    <property type="entry name" value="TYPE III PANTOTHENATE KINASE"/>
    <property type="match status" value="1"/>
</dbReference>
<name>B7KLG8_GLOC7</name>
<keyword evidence="8 16" id="KW-0808">Transferase</keyword>
<evidence type="ECO:0000256" key="1">
    <source>
        <dbReference type="ARBA" id="ARBA00001206"/>
    </source>
</evidence>
<organism evidence="17 18">
    <name type="scientific">Gloeothece citriformis (strain PCC 7424)</name>
    <name type="common">Cyanothece sp. (strain PCC 7424)</name>
    <dbReference type="NCBI Taxonomy" id="65393"/>
    <lineage>
        <taxon>Bacteria</taxon>
        <taxon>Bacillati</taxon>
        <taxon>Cyanobacteriota</taxon>
        <taxon>Cyanophyceae</taxon>
        <taxon>Oscillatoriophycideae</taxon>
        <taxon>Chroococcales</taxon>
        <taxon>Aphanothecaceae</taxon>
        <taxon>Gloeothece</taxon>
        <taxon>Gloeothece citriformis</taxon>
    </lineage>
</organism>
<keyword evidence="13 16" id="KW-0173">Coenzyme A biosynthesis</keyword>
<comment type="function">
    <text evidence="16">Catalyzes the phosphorylation of pantothenate (Pan), the first step in CoA biosynthesis.</text>
</comment>
<comment type="similarity">
    <text evidence="14 16">Belongs to the type III pantothenate kinase family.</text>
</comment>
<keyword evidence="7 16" id="KW-0963">Cytoplasm</keyword>
<feature type="active site" description="Proton acceptor" evidence="16">
    <location>
        <position position="89"/>
    </location>
</feature>
<dbReference type="CDD" id="cd24015">
    <property type="entry name" value="ASKHA_NBD_PanK-III"/>
    <property type="match status" value="1"/>
</dbReference>
<evidence type="ECO:0000256" key="8">
    <source>
        <dbReference type="ARBA" id="ARBA00022679"/>
    </source>
</evidence>
<dbReference type="GO" id="GO:0004594">
    <property type="term" value="F:pantothenate kinase activity"/>
    <property type="evidence" value="ECO:0007669"/>
    <property type="project" value="UniProtKB-UniRule"/>
</dbReference>
<feature type="binding site" evidence="16">
    <location>
        <position position="109"/>
    </location>
    <ligand>
        <name>K(+)</name>
        <dbReference type="ChEBI" id="CHEBI:29103"/>
    </ligand>
</feature>
<evidence type="ECO:0000256" key="14">
    <source>
        <dbReference type="ARBA" id="ARBA00038036"/>
    </source>
</evidence>
<gene>
    <name evidence="16" type="primary">coaX</name>
    <name evidence="17" type="ordered locus">PCC7424_4170</name>
</gene>
<evidence type="ECO:0000256" key="6">
    <source>
        <dbReference type="ARBA" id="ARBA00012102"/>
    </source>
</evidence>
<evidence type="ECO:0000256" key="5">
    <source>
        <dbReference type="ARBA" id="ARBA00011738"/>
    </source>
</evidence>
<dbReference type="RefSeq" id="WP_015956125.1">
    <property type="nucleotide sequence ID" value="NC_011729.1"/>
</dbReference>
<sequence length="241" mass="26726">MMNELSFRWLGLMIGNSRLHWAKFEGKTLEGTWDSEHAQIDFSILENLPLCIASVVPTQTEIWQRYPLATLITLQDIPLKGLYSTLGIDRALALWGAGQTYGFPCLVIDGGTALTFTAGTSDRTLIGGAILPGLRLQLQSLETKTGALPQVSLPDRLPPRWAINTPEAIQSGVIYSLLAGLTDFITHWWTLFPDAQVVMTGGDGQLLHRYLSSEYPEIAQKIRVASELIFWGMREIKLLDA</sequence>
<keyword evidence="12 16" id="KW-0630">Potassium</keyword>
<evidence type="ECO:0000256" key="11">
    <source>
        <dbReference type="ARBA" id="ARBA00022840"/>
    </source>
</evidence>
<dbReference type="UniPathway" id="UPA00241">
    <property type="reaction ID" value="UER00352"/>
</dbReference>
<feature type="binding site" evidence="16">
    <location>
        <position position="83"/>
    </location>
    <ligand>
        <name>substrate</name>
    </ligand>
</feature>
<evidence type="ECO:0000256" key="3">
    <source>
        <dbReference type="ARBA" id="ARBA00004496"/>
    </source>
</evidence>
<evidence type="ECO:0000256" key="4">
    <source>
        <dbReference type="ARBA" id="ARBA00005225"/>
    </source>
</evidence>
<evidence type="ECO:0000256" key="12">
    <source>
        <dbReference type="ARBA" id="ARBA00022958"/>
    </source>
</evidence>
<accession>B7KLG8</accession>
<feature type="binding site" evidence="16">
    <location>
        <position position="112"/>
    </location>
    <ligand>
        <name>ATP</name>
        <dbReference type="ChEBI" id="CHEBI:30616"/>
    </ligand>
</feature>
<comment type="cofactor">
    <cofactor evidence="2">
        <name>K(+)</name>
        <dbReference type="ChEBI" id="CHEBI:29103"/>
    </cofactor>
</comment>
<evidence type="ECO:0000313" key="17">
    <source>
        <dbReference type="EMBL" id="ACK72540.1"/>
    </source>
</evidence>
<proteinExistence type="inferred from homology"/>
<evidence type="ECO:0000256" key="2">
    <source>
        <dbReference type="ARBA" id="ARBA00001958"/>
    </source>
</evidence>
<keyword evidence="10 16" id="KW-0418">Kinase</keyword>
<keyword evidence="18" id="KW-1185">Reference proteome</keyword>
<reference evidence="18" key="1">
    <citation type="journal article" date="2011" name="MBio">
        <title>Novel metabolic attributes of the genus Cyanothece, comprising a group of unicellular nitrogen-fixing Cyanobacteria.</title>
        <authorList>
            <person name="Bandyopadhyay A."/>
            <person name="Elvitigala T."/>
            <person name="Welsh E."/>
            <person name="Stockel J."/>
            <person name="Liberton M."/>
            <person name="Min H."/>
            <person name="Sherman L.A."/>
            <person name="Pakrasi H.B."/>
        </authorList>
    </citation>
    <scope>NUCLEOTIDE SEQUENCE [LARGE SCALE GENOMIC DNA]</scope>
    <source>
        <strain evidence="18">PCC 7424</strain>
    </source>
</reference>
<keyword evidence="9 16" id="KW-0547">Nucleotide-binding</keyword>
<evidence type="ECO:0000256" key="7">
    <source>
        <dbReference type="ARBA" id="ARBA00022490"/>
    </source>
</evidence>
<dbReference type="GO" id="GO:0005737">
    <property type="term" value="C:cytoplasm"/>
    <property type="evidence" value="ECO:0007669"/>
    <property type="project" value="UniProtKB-SubCell"/>
</dbReference>
<dbReference type="KEGG" id="cyc:PCC7424_4170"/>
<dbReference type="InterPro" id="IPR004619">
    <property type="entry name" value="Type_III_PanK"/>
</dbReference>
<dbReference type="InterPro" id="IPR043129">
    <property type="entry name" value="ATPase_NBD"/>
</dbReference>
<dbReference type="STRING" id="65393.PCC7424_4170"/>
<feature type="binding site" evidence="16">
    <location>
        <position position="165"/>
    </location>
    <ligand>
        <name>substrate</name>
    </ligand>
</feature>
<dbReference type="NCBIfam" id="NF009871">
    <property type="entry name" value="PRK13331.1"/>
    <property type="match status" value="1"/>
</dbReference>
<dbReference type="HOGENOM" id="CLU_066627_2_1_3"/>